<evidence type="ECO:0000256" key="4">
    <source>
        <dbReference type="ARBA" id="ARBA00022989"/>
    </source>
</evidence>
<feature type="transmembrane region" description="Helical" evidence="6">
    <location>
        <begin position="208"/>
        <end position="226"/>
    </location>
</feature>
<feature type="transmembrane region" description="Helical" evidence="6">
    <location>
        <begin position="91"/>
        <end position="111"/>
    </location>
</feature>
<organism evidence="7 8">
    <name type="scientific">Jeotgalibaca porci</name>
    <dbReference type="NCBI Taxonomy" id="1868793"/>
    <lineage>
        <taxon>Bacteria</taxon>
        <taxon>Bacillati</taxon>
        <taxon>Bacillota</taxon>
        <taxon>Bacilli</taxon>
        <taxon>Lactobacillales</taxon>
        <taxon>Carnobacteriaceae</taxon>
        <taxon>Jeotgalibaca</taxon>
    </lineage>
</organism>
<sequence length="579" mass="63804">MPNYNSRKERKRAEEEILNKIQTLETDNQQEISKSVPVEKEDKMIQGTFWMTFGSIFSRLLGALYIIPWNAMMGASAEMGNALFAVGYTPYQLFLSIGIAGFPSAMSKQIAQYNAKGEYYQGQELFKKSSLFMVATGILSAGLMYVLAPAIGANSPGISVEANTLVIRSLAPALLIVPIMSLIRGYFQGYQNMVPSAITQVVEQVIRVVYILLATFVVMNIFQGQFPTAVAHSTFAAFVGAVASLIMLMWYYQKHMRKYGAVIERSSTGQKLNTTQAIKEMIKESIPFIIIGSGITFSKLIDQFTFKPIMQRTTEFDAKTISTLYGLFSFNADKLIMIIISLAVGMAATSIPLLVENYIKGNVKQLGNQIRQIFELFAFAMFPAAFGMMIVAAPIYNVFYPITELSPVGVRLLAISSVMSVILGAFTIVSSILQSFGKHLEAILYLIIGLVAKLVLQYPFIMLFGTAGALYATGLGFTITMILSLIKIYRLVPFNVKETGRMTGLIALSTGYMVAAAYFVSRLLGLFMAPDRKITALLFVLIIAGVGAGVYVYLLLKLRVADKILGSRVESLREKLRIS</sequence>
<dbReference type="CDD" id="cd13124">
    <property type="entry name" value="MATE_SpoVB_like"/>
    <property type="match status" value="1"/>
</dbReference>
<keyword evidence="3 6" id="KW-0812">Transmembrane</keyword>
<evidence type="ECO:0000313" key="8">
    <source>
        <dbReference type="Proteomes" id="UP000501830"/>
    </source>
</evidence>
<feature type="transmembrane region" description="Helical" evidence="6">
    <location>
        <begin position="286"/>
        <end position="306"/>
    </location>
</feature>
<dbReference type="Pfam" id="PF01943">
    <property type="entry name" value="Polysacc_synt"/>
    <property type="match status" value="1"/>
</dbReference>
<protein>
    <submittedName>
        <fullName evidence="7">Polysaccharide biosynthesis protein</fullName>
    </submittedName>
</protein>
<evidence type="ECO:0000256" key="1">
    <source>
        <dbReference type="ARBA" id="ARBA00004651"/>
    </source>
</evidence>
<name>A0A6G7WJW8_9LACT</name>
<dbReference type="InterPro" id="IPR002797">
    <property type="entry name" value="Polysacc_synth"/>
</dbReference>
<dbReference type="EMBL" id="CP049889">
    <property type="protein sequence ID" value="QIK52580.1"/>
    <property type="molecule type" value="Genomic_DNA"/>
</dbReference>
<feature type="transmembrane region" description="Helical" evidence="6">
    <location>
        <begin position="49"/>
        <end position="71"/>
    </location>
</feature>
<evidence type="ECO:0000256" key="5">
    <source>
        <dbReference type="ARBA" id="ARBA00023136"/>
    </source>
</evidence>
<dbReference type="GeneID" id="94553868"/>
<dbReference type="GO" id="GO:0005886">
    <property type="term" value="C:plasma membrane"/>
    <property type="evidence" value="ECO:0007669"/>
    <property type="project" value="UniProtKB-SubCell"/>
</dbReference>
<dbReference type="PIRSF" id="PIRSF038958">
    <property type="entry name" value="PG_synth_SpoVB"/>
    <property type="match status" value="1"/>
</dbReference>
<dbReference type="InterPro" id="IPR024923">
    <property type="entry name" value="PG_synth_SpoVB"/>
</dbReference>
<feature type="transmembrane region" description="Helical" evidence="6">
    <location>
        <begin position="232"/>
        <end position="252"/>
    </location>
</feature>
<keyword evidence="8" id="KW-1185">Reference proteome</keyword>
<dbReference type="AlphaFoldDB" id="A0A6G7WJW8"/>
<gene>
    <name evidence="7" type="ORF">G7058_11265</name>
</gene>
<evidence type="ECO:0000313" key="7">
    <source>
        <dbReference type="EMBL" id="QIK52580.1"/>
    </source>
</evidence>
<comment type="subcellular location">
    <subcellularLocation>
        <location evidence="1">Cell membrane</location>
        <topology evidence="1">Multi-pass membrane protein</topology>
    </subcellularLocation>
</comment>
<dbReference type="RefSeq" id="WP_166063614.1">
    <property type="nucleotide sequence ID" value="NZ_CP049889.1"/>
</dbReference>
<keyword evidence="5 6" id="KW-0472">Membrane</keyword>
<feature type="transmembrane region" description="Helical" evidence="6">
    <location>
        <begin position="408"/>
        <end position="430"/>
    </location>
</feature>
<feature type="transmembrane region" description="Helical" evidence="6">
    <location>
        <begin position="534"/>
        <end position="556"/>
    </location>
</feature>
<dbReference type="Proteomes" id="UP000501830">
    <property type="component" value="Chromosome"/>
</dbReference>
<evidence type="ECO:0000256" key="2">
    <source>
        <dbReference type="ARBA" id="ARBA00022475"/>
    </source>
</evidence>
<proteinExistence type="predicted"/>
<evidence type="ECO:0000256" key="3">
    <source>
        <dbReference type="ARBA" id="ARBA00022692"/>
    </source>
</evidence>
<feature type="transmembrane region" description="Helical" evidence="6">
    <location>
        <begin position="335"/>
        <end position="355"/>
    </location>
</feature>
<keyword evidence="4 6" id="KW-1133">Transmembrane helix</keyword>
<reference evidence="7 8" key="1">
    <citation type="journal article" date="2017" name="Int. J. Syst. Evol. Microbiol.">
        <title>Jeotgalibaca porci sp. nov. and Jeotgalibaca arthritidis sp. nov., isolated from pigs, and emended description of the genus Jeotgalibaca.</title>
        <authorList>
            <person name="Zamora L."/>
            <person name="Perez-Sancho M."/>
            <person name="Dominguez L."/>
            <person name="Fernandez-Garayzabal J.F."/>
            <person name="Vela A.I."/>
        </authorList>
    </citation>
    <scope>NUCLEOTIDE SEQUENCE [LARGE SCALE GENOMIC DNA]</scope>
    <source>
        <strain evidence="7 8">CCUG 69148</strain>
    </source>
</reference>
<feature type="transmembrane region" description="Helical" evidence="6">
    <location>
        <begin position="470"/>
        <end position="492"/>
    </location>
</feature>
<dbReference type="PANTHER" id="PTHR30250:SF21">
    <property type="entry name" value="LIPID II FLIPPASE MURJ"/>
    <property type="match status" value="1"/>
</dbReference>
<accession>A0A6G7WJW8</accession>
<keyword evidence="2" id="KW-1003">Cell membrane</keyword>
<feature type="transmembrane region" description="Helical" evidence="6">
    <location>
        <begin position="131"/>
        <end position="153"/>
    </location>
</feature>
<feature type="transmembrane region" description="Helical" evidence="6">
    <location>
        <begin position="442"/>
        <end position="464"/>
    </location>
</feature>
<dbReference type="InterPro" id="IPR050833">
    <property type="entry name" value="Poly_Biosynth_Transport"/>
</dbReference>
<dbReference type="KEGG" id="jpo:G7058_11265"/>
<feature type="transmembrane region" description="Helical" evidence="6">
    <location>
        <begin position="165"/>
        <end position="187"/>
    </location>
</feature>
<dbReference type="PANTHER" id="PTHR30250">
    <property type="entry name" value="PST FAMILY PREDICTED COLANIC ACID TRANSPORTER"/>
    <property type="match status" value="1"/>
</dbReference>
<evidence type="ECO:0000256" key="6">
    <source>
        <dbReference type="SAM" id="Phobius"/>
    </source>
</evidence>
<feature type="transmembrane region" description="Helical" evidence="6">
    <location>
        <begin position="504"/>
        <end position="528"/>
    </location>
</feature>
<feature type="transmembrane region" description="Helical" evidence="6">
    <location>
        <begin position="376"/>
        <end position="396"/>
    </location>
</feature>